<feature type="compositionally biased region" description="Basic and acidic residues" evidence="7">
    <location>
        <begin position="897"/>
        <end position="909"/>
    </location>
</feature>
<dbReference type="InterPro" id="IPR032880">
    <property type="entry name" value="CSC1/OSCA1-like_N"/>
</dbReference>
<evidence type="ECO:0000313" key="13">
    <source>
        <dbReference type="EMBL" id="AAS52963.2"/>
    </source>
</evidence>
<evidence type="ECO:0000256" key="3">
    <source>
        <dbReference type="ARBA" id="ARBA00022448"/>
    </source>
</evidence>
<keyword evidence="3" id="KW-0813">Transport</keyword>
<comment type="similarity">
    <text evidence="2">Belongs to the CSC1 (TC 1.A.17) family.</text>
</comment>
<feature type="transmembrane region" description="Helical" evidence="8">
    <location>
        <begin position="159"/>
        <end position="179"/>
    </location>
</feature>
<keyword evidence="5 8" id="KW-1133">Transmembrane helix</keyword>
<dbReference type="HOGENOM" id="CLU_002458_2_1_1"/>
<feature type="transmembrane region" description="Helical" evidence="8">
    <location>
        <begin position="643"/>
        <end position="664"/>
    </location>
</feature>
<feature type="transmembrane region" description="Helical" evidence="8">
    <location>
        <begin position="389"/>
        <end position="416"/>
    </location>
</feature>
<dbReference type="GO" id="GO:0005227">
    <property type="term" value="F:calcium-activated cation channel activity"/>
    <property type="evidence" value="ECO:0000318"/>
    <property type="project" value="GO_Central"/>
</dbReference>
<dbReference type="GO" id="GO:0005886">
    <property type="term" value="C:plasma membrane"/>
    <property type="evidence" value="ECO:0000318"/>
    <property type="project" value="GO_Central"/>
</dbReference>
<feature type="domain" description="10TM putative phosphate transporter extracellular tail" evidence="10">
    <location>
        <begin position="798"/>
        <end position="893"/>
    </location>
</feature>
<dbReference type="InterPro" id="IPR045122">
    <property type="entry name" value="Csc1-like"/>
</dbReference>
<protein>
    <submittedName>
        <fullName evidence="13">AER282Wp</fullName>
    </submittedName>
</protein>
<dbReference type="PANTHER" id="PTHR13018">
    <property type="entry name" value="PROBABLE MEMBRANE PROTEIN DUF221-RELATED"/>
    <property type="match status" value="1"/>
</dbReference>
<feature type="transmembrane region" description="Helical" evidence="8">
    <location>
        <begin position="107"/>
        <end position="126"/>
    </location>
</feature>
<dbReference type="InterPro" id="IPR027815">
    <property type="entry name" value="CSC1/OSCA1-like_cyt"/>
</dbReference>
<evidence type="ECO:0000256" key="2">
    <source>
        <dbReference type="ARBA" id="ARBA00007779"/>
    </source>
</evidence>
<evidence type="ECO:0000259" key="10">
    <source>
        <dbReference type="Pfam" id="PF12621"/>
    </source>
</evidence>
<evidence type="ECO:0000313" key="14">
    <source>
        <dbReference type="Proteomes" id="UP000000591"/>
    </source>
</evidence>
<dbReference type="RefSeq" id="NP_985139.2">
    <property type="nucleotide sequence ID" value="NM_210493.2"/>
</dbReference>
<organism evidence="13 14">
    <name type="scientific">Eremothecium gossypii (strain ATCC 10895 / CBS 109.51 / FGSC 9923 / NRRL Y-1056)</name>
    <name type="common">Yeast</name>
    <name type="synonym">Ashbya gossypii</name>
    <dbReference type="NCBI Taxonomy" id="284811"/>
    <lineage>
        <taxon>Eukaryota</taxon>
        <taxon>Fungi</taxon>
        <taxon>Dikarya</taxon>
        <taxon>Ascomycota</taxon>
        <taxon>Saccharomycotina</taxon>
        <taxon>Saccharomycetes</taxon>
        <taxon>Saccharomycetales</taxon>
        <taxon>Saccharomycetaceae</taxon>
        <taxon>Eremothecium</taxon>
    </lineage>
</organism>
<feature type="transmembrane region" description="Helical" evidence="8">
    <location>
        <begin position="443"/>
        <end position="464"/>
    </location>
</feature>
<feature type="domain" description="CSC1/OSCA1-like cytosolic" evidence="12">
    <location>
        <begin position="204"/>
        <end position="380"/>
    </location>
</feature>
<feature type="transmembrane region" description="Helical" evidence="8">
    <location>
        <begin position="35"/>
        <end position="54"/>
    </location>
</feature>
<dbReference type="STRING" id="284811.Q756H9"/>
<dbReference type="Proteomes" id="UP000000591">
    <property type="component" value="Chromosome V"/>
</dbReference>
<dbReference type="Pfam" id="PF02714">
    <property type="entry name" value="RSN1_7TM"/>
    <property type="match status" value="1"/>
</dbReference>
<evidence type="ECO:0000259" key="9">
    <source>
        <dbReference type="Pfam" id="PF02714"/>
    </source>
</evidence>
<feature type="region of interest" description="Disordered" evidence="7">
    <location>
        <begin position="874"/>
        <end position="909"/>
    </location>
</feature>
<name>Q756H9_EREGS</name>
<evidence type="ECO:0000256" key="8">
    <source>
        <dbReference type="SAM" id="Phobius"/>
    </source>
</evidence>
<feature type="transmembrane region" description="Helical" evidence="8">
    <location>
        <begin position="610"/>
        <end position="631"/>
    </location>
</feature>
<feature type="transmembrane region" description="Helical" evidence="8">
    <location>
        <begin position="585"/>
        <end position="604"/>
    </location>
</feature>
<dbReference type="Pfam" id="PF14703">
    <property type="entry name" value="PHM7_cyt"/>
    <property type="match status" value="1"/>
</dbReference>
<dbReference type="EMBL" id="AE016818">
    <property type="protein sequence ID" value="AAS52963.2"/>
    <property type="molecule type" value="Genomic_DNA"/>
</dbReference>
<evidence type="ECO:0000259" key="11">
    <source>
        <dbReference type="Pfam" id="PF13967"/>
    </source>
</evidence>
<dbReference type="OMA" id="PKRYYAH"/>
<sequence length="909" mass="103006">MSGVSLGRRANSTADVITVNPEVLGSAKQFVGTPVLINGVQFAAFVLAFMLLRLRLKRIYQPKSSFRLINDEKKPDPLPSGPWQWFVPLLKSSHNLIIQQAGVDGYFFIRYLYVFAAYSFVSTLWIPPLLLPLNVQGEDQKDSLDRLSLSNLGENQGKYLYAHVLVSLVYFWGLLFVIYRELTYYTAIRHVVLSSPRYAKKLSSRTVLFQSVPEQYLSETEFSKLFVGVKRIWITRAASDLGSKVAERDNVAMQLEAAATSYLRTGVLRASKLKKKTGQTITDQIADYVPAKRRPRHRLRILGKKVDTIDYTKEKLIELNEEIFKMQANHMDARPFNSVFVEFESQFYAQEAQRSLPHHMPYCLRPAYVGIRPADIIWFNMRKFWFERIAAKLIAGVSITGVIVLWAIPVGAIGIFPQKIRSAKSDPNNKWGRLVPPEPMDGILISLLPTILLYVLMMLLPIFIRRMAIFAGAPSVQHVEYYTQRAFFAFQLIQIFLIRTVSSVAYVLIKELINNPTAIMNELALKVPQASNFYLGYIVTILLSLSSSLLLQLAPLVLFYVMGLLFDSTVRKQYMRFITLPTPEWGTTFAVYTNLAVIVMAFSITSPLILPLAAVGFFAAYVGYLYSLIYVYKESPDARGIHYPRALFQTLTGVYISQIFLFLMVILRKAWGPIVIQAICLAGTILAHYNMAQAFNELIDSVPVDTMKPLDGKSETPSFKPPPRADDEDLVQELPPFPVRQYQTRTVSGDQKASSMLSEFTYEYYNKNGAPNSTVATVPLLSDGDIVPIPKAPFWKRYFLPHIYYSYRAVKTRLPEIYNLPDPDEKETDEENALAYCYPAVSAKCPCLWLPRDPYGFSKNLIAYLEDAVSASDEGAEISENGKIEVYRDVQPPETSSKPKAEKPNTEYL</sequence>
<reference evidence="14" key="2">
    <citation type="journal article" date="2013" name="G3 (Bethesda)">
        <title>Genomes of Ashbya fungi isolated from insects reveal four mating-type loci, numerous translocations, lack of transposons, and distinct gene duplications.</title>
        <authorList>
            <person name="Dietrich F.S."/>
            <person name="Voegeli S."/>
            <person name="Kuo S."/>
            <person name="Philippsen P."/>
        </authorList>
    </citation>
    <scope>GENOME REANNOTATION</scope>
    <source>
        <strain evidence="14">ATCC 10895 / CBS 109.51 / FGSC 9923 / NRRL Y-1056</strain>
    </source>
</reference>
<dbReference type="InterPro" id="IPR003864">
    <property type="entry name" value="CSC1/OSCA1-like_7TM"/>
</dbReference>
<evidence type="ECO:0000259" key="12">
    <source>
        <dbReference type="Pfam" id="PF14703"/>
    </source>
</evidence>
<evidence type="ECO:0000256" key="4">
    <source>
        <dbReference type="ARBA" id="ARBA00022692"/>
    </source>
</evidence>
<feature type="transmembrane region" description="Helical" evidence="8">
    <location>
        <begin position="534"/>
        <end position="565"/>
    </location>
</feature>
<evidence type="ECO:0000256" key="1">
    <source>
        <dbReference type="ARBA" id="ARBA00004141"/>
    </source>
</evidence>
<feature type="transmembrane region" description="Helical" evidence="8">
    <location>
        <begin position="670"/>
        <end position="689"/>
    </location>
</feature>
<dbReference type="Pfam" id="PF13967">
    <property type="entry name" value="RSN1_TM"/>
    <property type="match status" value="1"/>
</dbReference>
<reference evidence="13 14" key="1">
    <citation type="journal article" date="2004" name="Science">
        <title>The Ashbya gossypii genome as a tool for mapping the ancient Saccharomyces cerevisiae genome.</title>
        <authorList>
            <person name="Dietrich F.S."/>
            <person name="Voegeli S."/>
            <person name="Brachat S."/>
            <person name="Lerch A."/>
            <person name="Gates K."/>
            <person name="Steiner S."/>
            <person name="Mohr C."/>
            <person name="Pohlmann R."/>
            <person name="Luedi P."/>
            <person name="Choi S."/>
            <person name="Wing R.A."/>
            <person name="Flavier A."/>
            <person name="Gaffney T.D."/>
            <person name="Philippsen P."/>
        </authorList>
    </citation>
    <scope>NUCLEOTIDE SEQUENCE [LARGE SCALE GENOMIC DNA]</scope>
    <source>
        <strain evidence="14">ATCC 10895 / CBS 109.51 / FGSC 9923 / NRRL Y-1056</strain>
    </source>
</reference>
<keyword evidence="6 8" id="KW-0472">Membrane</keyword>
<evidence type="ECO:0000256" key="6">
    <source>
        <dbReference type="ARBA" id="ARBA00023136"/>
    </source>
</evidence>
<dbReference type="PANTHER" id="PTHR13018:SF26">
    <property type="entry name" value="DOMAIN PROTEIN, PUTATIVE (AFU_ORTHOLOGUE AFUA_5G10920)-RELATED"/>
    <property type="match status" value="1"/>
</dbReference>
<dbReference type="eggNOG" id="KOG1134">
    <property type="taxonomic scope" value="Eukaryota"/>
</dbReference>
<accession>Q756H9</accession>
<dbReference type="InParanoid" id="Q756H9"/>
<keyword evidence="4 8" id="KW-0812">Transmembrane</keyword>
<dbReference type="Pfam" id="PF12621">
    <property type="entry name" value="PHM7_ext"/>
    <property type="match status" value="1"/>
</dbReference>
<evidence type="ECO:0000256" key="7">
    <source>
        <dbReference type="SAM" id="MobiDB-lite"/>
    </source>
</evidence>
<gene>
    <name evidence="13" type="ORF">AGOS_AER282W</name>
</gene>
<keyword evidence="14" id="KW-1185">Reference proteome</keyword>
<feature type="domain" description="CSC1/OSCA1-like N-terminal transmembrane" evidence="11">
    <location>
        <begin position="33"/>
        <end position="181"/>
    </location>
</feature>
<dbReference type="AlphaFoldDB" id="Q756H9"/>
<feature type="domain" description="CSC1/OSCA1-like 7TM region" evidence="9">
    <location>
        <begin position="392"/>
        <end position="664"/>
    </location>
</feature>
<evidence type="ECO:0000256" key="5">
    <source>
        <dbReference type="ARBA" id="ARBA00022989"/>
    </source>
</evidence>
<feature type="transmembrane region" description="Helical" evidence="8">
    <location>
        <begin position="485"/>
        <end position="509"/>
    </location>
</feature>
<dbReference type="GeneID" id="4621351"/>
<comment type="subcellular location">
    <subcellularLocation>
        <location evidence="1">Membrane</location>
        <topology evidence="1">Multi-pass membrane protein</topology>
    </subcellularLocation>
</comment>
<dbReference type="KEGG" id="ago:AGOS_AER282W"/>
<proteinExistence type="inferred from homology"/>
<dbReference type="InterPro" id="IPR022257">
    <property type="entry name" value="PHM7_ext"/>
</dbReference>
<dbReference type="OrthoDB" id="1076608at2759"/>
<dbReference type="FunCoup" id="Q756H9">
    <property type="interactions" value="187"/>
</dbReference>